<dbReference type="KEGG" id="vg:80519059"/>
<sequence>MDAMFEFEEDLLLKSTNAIDTVHRVPIIDENNDSSEFELYITRVQDNSKQGFISLLNMDSDILISDVKFLVALFSNEKIPAKNQILTYCEQTLMDDKTLGFYKITASSLVCLELLV</sequence>
<proteinExistence type="predicted"/>
<organism evidence="1">
    <name type="scientific">Tupanvirus soda lake</name>
    <dbReference type="NCBI Taxonomy" id="2126985"/>
    <lineage>
        <taxon>Viruses</taxon>
        <taxon>Varidnaviria</taxon>
        <taxon>Bamfordvirae</taxon>
        <taxon>Nucleocytoviricota</taxon>
        <taxon>Megaviricetes</taxon>
        <taxon>Imitervirales</taxon>
        <taxon>Mimiviridae</taxon>
        <taxon>Megamimivirinae</taxon>
        <taxon>Tupanvirus</taxon>
        <taxon>Tupanvirus salinum</taxon>
    </lineage>
</organism>
<reference evidence="1" key="1">
    <citation type="submission" date="2017-01" db="EMBL/GenBank/DDBJ databases">
        <authorList>
            <person name="Assis F.L."/>
            <person name="Abrahao J.S."/>
            <person name="Silva L."/>
            <person name="Khalil J.B."/>
            <person name="Rodrigues R."/>
            <person name="Silva L.S."/>
            <person name="Arantes T."/>
            <person name="Boratto P."/>
            <person name="Andrade M."/>
            <person name="Kroon E.G."/>
            <person name="Ribeiro B."/>
            <person name="Bergier I."/>
            <person name="Seligmann H."/>
            <person name="Ghigo E."/>
            <person name="Colson P."/>
            <person name="Levasseur A."/>
            <person name="Raoult D."/>
            <person name="Scola B.L."/>
        </authorList>
    </citation>
    <scope>NUCLEOTIDE SEQUENCE</scope>
    <source>
        <strain evidence="1">Soda lake</strain>
    </source>
</reference>
<dbReference type="Gene3D" id="3.10.20.90">
    <property type="entry name" value="Phosphatidylinositol 3-kinase Catalytic Subunit, Chain A, domain 1"/>
    <property type="match status" value="1"/>
</dbReference>
<dbReference type="EMBL" id="KY523104">
    <property type="protein sequence ID" value="QKU35622.1"/>
    <property type="molecule type" value="Genomic_DNA"/>
</dbReference>
<dbReference type="InterPro" id="IPR029071">
    <property type="entry name" value="Ubiquitin-like_domsf"/>
</dbReference>
<evidence type="ECO:0000313" key="1">
    <source>
        <dbReference type="EMBL" id="QKU35622.1"/>
    </source>
</evidence>
<protein>
    <submittedName>
        <fullName evidence="1">Putative orfan</fullName>
    </submittedName>
</protein>
<dbReference type="RefSeq" id="YP_010782295.1">
    <property type="nucleotide sequence ID" value="NC_075039.1"/>
</dbReference>
<accession>A0A6N1P142</accession>
<dbReference type="SUPFAM" id="SSF54236">
    <property type="entry name" value="Ubiquitin-like"/>
    <property type="match status" value="1"/>
</dbReference>
<dbReference type="GeneID" id="80519059"/>
<dbReference type="CDD" id="cd17039">
    <property type="entry name" value="Ubl_ubiquitin_like"/>
    <property type="match status" value="1"/>
</dbReference>
<name>A0A6N1P142_9VIRU</name>
<reference evidence="1" key="2">
    <citation type="journal article" date="2018" name="Nat. Commun.">
        <title>Tailed giant Tupanvirus possesses the most complete translational apparatus of the known virosphere.</title>
        <authorList>
            <person name="Abrahao J."/>
            <person name="Silva L."/>
            <person name="Silva L.S."/>
            <person name="Khalil J.Y.B."/>
            <person name="Rodrigues R."/>
            <person name="Arantes T."/>
            <person name="Assis F."/>
            <person name="Boratto P."/>
            <person name="Andrade M."/>
            <person name="Kroon E.G."/>
            <person name="Ribeiro B."/>
            <person name="Bergier I."/>
            <person name="Seligmann H."/>
            <person name="Ghigo E."/>
            <person name="Colson P."/>
            <person name="Levasseur A."/>
            <person name="Kroemer G."/>
            <person name="Raoult D."/>
            <person name="La Scola B."/>
        </authorList>
    </citation>
    <scope>NUCLEOTIDE SEQUENCE [LARGE SCALE GENOMIC DNA]</scope>
    <source>
        <strain evidence="1">Soda lake</strain>
    </source>
</reference>